<evidence type="ECO:0000313" key="4">
    <source>
        <dbReference type="Proteomes" id="UP000053989"/>
    </source>
</evidence>
<evidence type="ECO:0000256" key="2">
    <source>
        <dbReference type="ARBA" id="ARBA00023242"/>
    </source>
</evidence>
<name>A0A0C3EKU5_9AGAM</name>
<dbReference type="Pfam" id="PF05615">
    <property type="entry name" value="THOC7"/>
    <property type="match status" value="1"/>
</dbReference>
<dbReference type="InParanoid" id="A0A0C3EKU5"/>
<evidence type="ECO:0000256" key="1">
    <source>
        <dbReference type="ARBA" id="ARBA00004123"/>
    </source>
</evidence>
<accession>A0A0C3EKU5</accession>
<dbReference type="STRING" id="1036808.A0A0C3EKU5"/>
<proteinExistence type="predicted"/>
<dbReference type="AlphaFoldDB" id="A0A0C3EKU5"/>
<dbReference type="GO" id="GO:0000445">
    <property type="term" value="C:THO complex part of transcription export complex"/>
    <property type="evidence" value="ECO:0007669"/>
    <property type="project" value="InterPro"/>
</dbReference>
<organism evidence="3 4">
    <name type="scientific">Scleroderma citrinum Foug A</name>
    <dbReference type="NCBI Taxonomy" id="1036808"/>
    <lineage>
        <taxon>Eukaryota</taxon>
        <taxon>Fungi</taxon>
        <taxon>Dikarya</taxon>
        <taxon>Basidiomycota</taxon>
        <taxon>Agaricomycotina</taxon>
        <taxon>Agaricomycetes</taxon>
        <taxon>Agaricomycetidae</taxon>
        <taxon>Boletales</taxon>
        <taxon>Sclerodermatineae</taxon>
        <taxon>Sclerodermataceae</taxon>
        <taxon>Scleroderma</taxon>
    </lineage>
</organism>
<reference evidence="4" key="2">
    <citation type="submission" date="2015-01" db="EMBL/GenBank/DDBJ databases">
        <title>Evolutionary Origins and Diversification of the Mycorrhizal Mutualists.</title>
        <authorList>
            <consortium name="DOE Joint Genome Institute"/>
            <consortium name="Mycorrhizal Genomics Consortium"/>
            <person name="Kohler A."/>
            <person name="Kuo A."/>
            <person name="Nagy L.G."/>
            <person name="Floudas D."/>
            <person name="Copeland A."/>
            <person name="Barry K.W."/>
            <person name="Cichocki N."/>
            <person name="Veneault-Fourrey C."/>
            <person name="LaButti K."/>
            <person name="Lindquist E.A."/>
            <person name="Lipzen A."/>
            <person name="Lundell T."/>
            <person name="Morin E."/>
            <person name="Murat C."/>
            <person name="Riley R."/>
            <person name="Ohm R."/>
            <person name="Sun H."/>
            <person name="Tunlid A."/>
            <person name="Henrissat B."/>
            <person name="Grigoriev I.V."/>
            <person name="Hibbett D.S."/>
            <person name="Martin F."/>
        </authorList>
    </citation>
    <scope>NUCLEOTIDE SEQUENCE [LARGE SCALE GENOMIC DNA]</scope>
    <source>
        <strain evidence="4">Foug A</strain>
    </source>
</reference>
<dbReference type="GO" id="GO:0006397">
    <property type="term" value="P:mRNA processing"/>
    <property type="evidence" value="ECO:0007669"/>
    <property type="project" value="InterPro"/>
</dbReference>
<dbReference type="OrthoDB" id="205166at2759"/>
<dbReference type="HOGENOM" id="CLU_2172576_0_0_1"/>
<dbReference type="Proteomes" id="UP000053989">
    <property type="component" value="Unassembled WGS sequence"/>
</dbReference>
<dbReference type="InterPro" id="IPR008501">
    <property type="entry name" value="THOC7/Mft1"/>
</dbReference>
<dbReference type="EMBL" id="KN822008">
    <property type="protein sequence ID" value="KIM68844.1"/>
    <property type="molecule type" value="Genomic_DNA"/>
</dbReference>
<keyword evidence="2" id="KW-0539">Nucleus</keyword>
<protein>
    <submittedName>
        <fullName evidence="3">Uncharacterized protein</fullName>
    </submittedName>
</protein>
<keyword evidence="4" id="KW-1185">Reference proteome</keyword>
<gene>
    <name evidence="3" type="ORF">SCLCIDRAFT_1209049</name>
</gene>
<comment type="subcellular location">
    <subcellularLocation>
        <location evidence="1">Nucleus</location>
    </subcellularLocation>
</comment>
<sequence length="110" mass="12410">MSGSHVVDAEVTLTIPPLSVEDEDAIIHTRITNDERPLRRIVKKFHTYASLAFASPVHSSHAGNSIDDAREAFLIELSSFELSLKKSLMVCEAESRQVEEYQRERQRIGT</sequence>
<reference evidence="3 4" key="1">
    <citation type="submission" date="2014-04" db="EMBL/GenBank/DDBJ databases">
        <authorList>
            <consortium name="DOE Joint Genome Institute"/>
            <person name="Kuo A."/>
            <person name="Kohler A."/>
            <person name="Nagy L.G."/>
            <person name="Floudas D."/>
            <person name="Copeland A."/>
            <person name="Barry K.W."/>
            <person name="Cichocki N."/>
            <person name="Veneault-Fourrey C."/>
            <person name="LaButti K."/>
            <person name="Lindquist E.A."/>
            <person name="Lipzen A."/>
            <person name="Lundell T."/>
            <person name="Morin E."/>
            <person name="Murat C."/>
            <person name="Sun H."/>
            <person name="Tunlid A."/>
            <person name="Henrissat B."/>
            <person name="Grigoriev I.V."/>
            <person name="Hibbett D.S."/>
            <person name="Martin F."/>
            <person name="Nordberg H.P."/>
            <person name="Cantor M.N."/>
            <person name="Hua S.X."/>
        </authorList>
    </citation>
    <scope>NUCLEOTIDE SEQUENCE [LARGE SCALE GENOMIC DNA]</scope>
    <source>
        <strain evidence="3 4">Foug A</strain>
    </source>
</reference>
<evidence type="ECO:0000313" key="3">
    <source>
        <dbReference type="EMBL" id="KIM68844.1"/>
    </source>
</evidence>